<gene>
    <name evidence="1" type="ORF">EVJ58_g5192</name>
</gene>
<dbReference type="Proteomes" id="UP000298390">
    <property type="component" value="Unassembled WGS sequence"/>
</dbReference>
<organism evidence="1 2">
    <name type="scientific">Rhodofomes roseus</name>
    <dbReference type="NCBI Taxonomy" id="34475"/>
    <lineage>
        <taxon>Eukaryota</taxon>
        <taxon>Fungi</taxon>
        <taxon>Dikarya</taxon>
        <taxon>Basidiomycota</taxon>
        <taxon>Agaricomycotina</taxon>
        <taxon>Agaricomycetes</taxon>
        <taxon>Polyporales</taxon>
        <taxon>Rhodofomes</taxon>
    </lineage>
</organism>
<accession>A0A4Y9YCV1</accession>
<reference evidence="1 2" key="1">
    <citation type="submission" date="2019-01" db="EMBL/GenBank/DDBJ databases">
        <title>Genome sequencing of the rare red list fungi Fomitopsis rosea.</title>
        <authorList>
            <person name="Buettner E."/>
            <person name="Kellner H."/>
        </authorList>
    </citation>
    <scope>NUCLEOTIDE SEQUENCE [LARGE SCALE GENOMIC DNA]</scope>
    <source>
        <strain evidence="1 2">DSM 105464</strain>
    </source>
</reference>
<sequence length="63" mass="6949">MDLDIADQLIFHDTNEDMATLKHLNVVMLTFDQVFQQVIEPAVEAAKAAKAAEEAQGTVDTDM</sequence>
<evidence type="ECO:0000313" key="1">
    <source>
        <dbReference type="EMBL" id="TFY60364.1"/>
    </source>
</evidence>
<evidence type="ECO:0000313" key="2">
    <source>
        <dbReference type="Proteomes" id="UP000298390"/>
    </source>
</evidence>
<name>A0A4Y9YCV1_9APHY</name>
<dbReference type="EMBL" id="SEKV01000257">
    <property type="protein sequence ID" value="TFY60364.1"/>
    <property type="molecule type" value="Genomic_DNA"/>
</dbReference>
<protein>
    <submittedName>
        <fullName evidence="1">Uncharacterized protein</fullName>
    </submittedName>
</protein>
<dbReference type="AlphaFoldDB" id="A0A4Y9YCV1"/>
<proteinExistence type="predicted"/>
<comment type="caution">
    <text evidence="1">The sequence shown here is derived from an EMBL/GenBank/DDBJ whole genome shotgun (WGS) entry which is preliminary data.</text>
</comment>